<dbReference type="GO" id="GO:0005634">
    <property type="term" value="C:nucleus"/>
    <property type="evidence" value="ECO:0007669"/>
    <property type="project" value="UniProtKB-SubCell"/>
</dbReference>
<evidence type="ECO:0000256" key="4">
    <source>
        <dbReference type="ARBA" id="ARBA00023204"/>
    </source>
</evidence>
<evidence type="ECO:0000259" key="6">
    <source>
        <dbReference type="Pfam" id="PF17913"/>
    </source>
</evidence>
<keyword evidence="3" id="KW-0378">Hydrolase</keyword>
<accession>A0A668ST60</accession>
<dbReference type="OMA" id="YVIILQH"/>
<keyword evidence="5" id="KW-0539">Nucleus</keyword>
<dbReference type="SUPFAM" id="SSF49879">
    <property type="entry name" value="SMAD/FHA domain"/>
    <property type="match status" value="1"/>
</dbReference>
<evidence type="ECO:0000256" key="3">
    <source>
        <dbReference type="ARBA" id="ARBA00022801"/>
    </source>
</evidence>
<keyword evidence="2" id="KW-0227">DNA damage</keyword>
<dbReference type="AlphaFoldDB" id="A0A668ST60"/>
<dbReference type="GO" id="GO:0006281">
    <property type="term" value="P:DNA repair"/>
    <property type="evidence" value="ECO:0007669"/>
    <property type="project" value="UniProtKB-KW"/>
</dbReference>
<dbReference type="Gene3D" id="2.60.200.20">
    <property type="match status" value="1"/>
</dbReference>
<reference evidence="7" key="2">
    <citation type="submission" date="2025-09" db="UniProtKB">
        <authorList>
            <consortium name="Ensembl"/>
        </authorList>
    </citation>
    <scope>IDENTIFICATION</scope>
</reference>
<evidence type="ECO:0000256" key="5">
    <source>
        <dbReference type="ARBA" id="ARBA00023242"/>
    </source>
</evidence>
<dbReference type="Ensembl" id="ENSOABT00000018064.2">
    <property type="protein sequence ID" value="ENSOABP00000017525.1"/>
    <property type="gene ID" value="ENSOABG00000008556.2"/>
</dbReference>
<dbReference type="InterPro" id="IPR008984">
    <property type="entry name" value="SMAD_FHA_dom_sf"/>
</dbReference>
<keyword evidence="4" id="KW-0234">DNA repair</keyword>
<reference evidence="7" key="1">
    <citation type="submission" date="2025-08" db="UniProtKB">
        <authorList>
            <consortium name="Ensembl"/>
        </authorList>
    </citation>
    <scope>IDENTIFICATION</scope>
</reference>
<comment type="subcellular location">
    <subcellularLocation>
        <location evidence="1">Nucleus</location>
    </subcellularLocation>
</comment>
<dbReference type="Proteomes" id="UP000472276">
    <property type="component" value="Unassembled WGS sequence"/>
</dbReference>
<feature type="domain" description="PNK FHA" evidence="6">
    <location>
        <begin position="10"/>
        <end position="40"/>
    </location>
</feature>
<proteinExistence type="predicted"/>
<evidence type="ECO:0000256" key="2">
    <source>
        <dbReference type="ARBA" id="ARBA00022763"/>
    </source>
</evidence>
<dbReference type="InterPro" id="IPR041388">
    <property type="entry name" value="FHA_2"/>
</dbReference>
<sequence>MSCTLVGSSGARIPLEDGRALILGWGPDTGVTDKKCSRHQGEASRLCATFTGPNTLYI</sequence>
<protein>
    <recommendedName>
        <fullName evidence="6">PNK FHA domain-containing protein</fullName>
    </recommendedName>
</protein>
<evidence type="ECO:0000313" key="7">
    <source>
        <dbReference type="Ensembl" id="ENSOABP00000017525.1"/>
    </source>
</evidence>
<name>A0A668ST60_OREAU</name>
<keyword evidence="8" id="KW-1185">Reference proteome</keyword>
<dbReference type="GO" id="GO:0016787">
    <property type="term" value="F:hydrolase activity"/>
    <property type="evidence" value="ECO:0007669"/>
    <property type="project" value="UniProtKB-KW"/>
</dbReference>
<dbReference type="Pfam" id="PF17913">
    <property type="entry name" value="FHA_2"/>
    <property type="match status" value="1"/>
</dbReference>
<organism evidence="7 8">
    <name type="scientific">Oreochromis aureus</name>
    <name type="common">Israeli tilapia</name>
    <name type="synonym">Chromis aureus</name>
    <dbReference type="NCBI Taxonomy" id="47969"/>
    <lineage>
        <taxon>Eukaryota</taxon>
        <taxon>Metazoa</taxon>
        <taxon>Chordata</taxon>
        <taxon>Craniata</taxon>
        <taxon>Vertebrata</taxon>
        <taxon>Euteleostomi</taxon>
        <taxon>Actinopterygii</taxon>
        <taxon>Neopterygii</taxon>
        <taxon>Teleostei</taxon>
        <taxon>Neoteleostei</taxon>
        <taxon>Acanthomorphata</taxon>
        <taxon>Ovalentaria</taxon>
        <taxon>Cichlomorphae</taxon>
        <taxon>Cichliformes</taxon>
        <taxon>Cichlidae</taxon>
        <taxon>African cichlids</taxon>
        <taxon>Pseudocrenilabrinae</taxon>
        <taxon>Oreochromini</taxon>
        <taxon>Oreochromis</taxon>
    </lineage>
</organism>
<evidence type="ECO:0000256" key="1">
    <source>
        <dbReference type="ARBA" id="ARBA00004123"/>
    </source>
</evidence>
<evidence type="ECO:0000313" key="8">
    <source>
        <dbReference type="Proteomes" id="UP000472276"/>
    </source>
</evidence>